<keyword evidence="4" id="KW-1185">Reference proteome</keyword>
<proteinExistence type="predicted"/>
<dbReference type="AlphaFoldDB" id="A0A067JZN6"/>
<gene>
    <name evidence="3" type="ORF">JCGZ_13989</name>
</gene>
<feature type="region of interest" description="Disordered" evidence="1">
    <location>
        <begin position="59"/>
        <end position="97"/>
    </location>
</feature>
<dbReference type="STRING" id="180498.A0A067JZN6"/>
<evidence type="ECO:0000256" key="1">
    <source>
        <dbReference type="SAM" id="MobiDB-lite"/>
    </source>
</evidence>
<dbReference type="PROSITE" id="PS51257">
    <property type="entry name" value="PROKAR_LIPOPROTEIN"/>
    <property type="match status" value="1"/>
</dbReference>
<reference evidence="3 4" key="1">
    <citation type="journal article" date="2014" name="PLoS ONE">
        <title>Global Analysis of Gene Expression Profiles in Physic Nut (Jatropha curcas L.) Seedlings Exposed to Salt Stress.</title>
        <authorList>
            <person name="Zhang L."/>
            <person name="Zhang C."/>
            <person name="Wu P."/>
            <person name="Chen Y."/>
            <person name="Li M."/>
            <person name="Jiang H."/>
            <person name="Wu G."/>
        </authorList>
    </citation>
    <scope>NUCLEOTIDE SEQUENCE [LARGE SCALE GENOMIC DNA]</scope>
    <source>
        <strain evidence="4">cv. GZQX0401</strain>
        <tissue evidence="3">Young leaves</tissue>
    </source>
</reference>
<name>A0A067JZN6_JATCU</name>
<dbReference type="EMBL" id="KK914782">
    <property type="protein sequence ID" value="KDP28218.1"/>
    <property type="molecule type" value="Genomic_DNA"/>
</dbReference>
<evidence type="ECO:0000313" key="4">
    <source>
        <dbReference type="Proteomes" id="UP000027138"/>
    </source>
</evidence>
<feature type="signal peptide" evidence="2">
    <location>
        <begin position="1"/>
        <end position="24"/>
    </location>
</feature>
<feature type="chain" id="PRO_5001642397" evidence="2">
    <location>
        <begin position="25"/>
        <end position="191"/>
    </location>
</feature>
<evidence type="ECO:0000256" key="2">
    <source>
        <dbReference type="SAM" id="SignalP"/>
    </source>
</evidence>
<sequence length="191" mass="20089">MAIAMKILLILSLLLACTFSFTKSTTTVSAVYKDQMPCTMCYLCDNPCQPLASPPPPPIPECPPPPSPPPPPLPECPPPPPIPECPPPPSPPPPALPECPPPPAPVHHCSECPPNAIPIPSGPPAPIKPGYEPPAGGEFYAPPGSGYGTNPTPYFPNYMPPQPSSATDYVHLKLMPMIIAVLVSFTALCCF</sequence>
<organism evidence="3 4">
    <name type="scientific">Jatropha curcas</name>
    <name type="common">Barbados nut</name>
    <dbReference type="NCBI Taxonomy" id="180498"/>
    <lineage>
        <taxon>Eukaryota</taxon>
        <taxon>Viridiplantae</taxon>
        <taxon>Streptophyta</taxon>
        <taxon>Embryophyta</taxon>
        <taxon>Tracheophyta</taxon>
        <taxon>Spermatophyta</taxon>
        <taxon>Magnoliopsida</taxon>
        <taxon>eudicotyledons</taxon>
        <taxon>Gunneridae</taxon>
        <taxon>Pentapetalae</taxon>
        <taxon>rosids</taxon>
        <taxon>fabids</taxon>
        <taxon>Malpighiales</taxon>
        <taxon>Euphorbiaceae</taxon>
        <taxon>Crotonoideae</taxon>
        <taxon>Jatropheae</taxon>
        <taxon>Jatropha</taxon>
    </lineage>
</organism>
<dbReference type="OrthoDB" id="850558at2759"/>
<protein>
    <submittedName>
        <fullName evidence="3">Uncharacterized protein</fullName>
    </submittedName>
</protein>
<dbReference type="Proteomes" id="UP000027138">
    <property type="component" value="Unassembled WGS sequence"/>
</dbReference>
<evidence type="ECO:0000313" key="3">
    <source>
        <dbReference type="EMBL" id="KDP28218.1"/>
    </source>
</evidence>
<keyword evidence="2" id="KW-0732">Signal</keyword>
<accession>A0A067JZN6</accession>